<evidence type="ECO:0000256" key="1">
    <source>
        <dbReference type="ARBA" id="ARBA00001911"/>
    </source>
</evidence>
<evidence type="ECO:0000256" key="2">
    <source>
        <dbReference type="ARBA" id="ARBA00022793"/>
    </source>
</evidence>
<dbReference type="Pfam" id="PF01370">
    <property type="entry name" value="Epimerase"/>
    <property type="match status" value="1"/>
</dbReference>
<evidence type="ECO:0000256" key="4">
    <source>
        <dbReference type="ARBA" id="ARBA00023239"/>
    </source>
</evidence>
<comment type="cofactor">
    <cofactor evidence="1">
        <name>NAD(+)</name>
        <dbReference type="ChEBI" id="CHEBI:57540"/>
    </cofactor>
</comment>
<dbReference type="Gene3D" id="3.90.25.10">
    <property type="entry name" value="UDP-galactose 4-epimerase, domain 1"/>
    <property type="match status" value="1"/>
</dbReference>
<sequence length="335" mass="35911">MLEQTPPAVWEALRGQRLFITGGTGFIGCWLLEALLWGHEQLDLGLQLSVLSRRPEAFRAKAPHLANHPAVTLLAGDCADLSQVHGQYDIVLHAATDVVSPAADPLAVYHDIVNGTAQTLRLAERCGASRYLLTSSGAVYGAQPPGLTHVDEHYAGAPDPALPNSAYGQGKRVAEWLLACQRQRQPQLQTRIARCFAFVGPYMALDAQFAIGNFIRDARNGDPIRIGGDGTPYRSYLYAADLAVWLLTVLVQGDHQPYNIGSDQQLSIAELAHQVNATLGGRATVEIARAPSGAPASYYVPAVQRARALGLRPYTSLGDAITRTAGWTAPSTGVS</sequence>
<protein>
    <submittedName>
        <fullName evidence="6">NAD-dependent epimerase/dehydratase family protein</fullName>
    </submittedName>
</protein>
<accession>A0ABW9VCK0</accession>
<feature type="domain" description="NAD-dependent epimerase/dehydratase" evidence="5">
    <location>
        <begin position="19"/>
        <end position="261"/>
    </location>
</feature>
<dbReference type="SUPFAM" id="SSF51735">
    <property type="entry name" value="NAD(P)-binding Rossmann-fold domains"/>
    <property type="match status" value="1"/>
</dbReference>
<keyword evidence="4" id="KW-0456">Lyase</keyword>
<evidence type="ECO:0000313" key="6">
    <source>
        <dbReference type="EMBL" id="MYM36642.1"/>
    </source>
</evidence>
<dbReference type="Proteomes" id="UP000449678">
    <property type="component" value="Unassembled WGS sequence"/>
</dbReference>
<dbReference type="InterPro" id="IPR044516">
    <property type="entry name" value="UXS-like"/>
</dbReference>
<proteinExistence type="predicted"/>
<dbReference type="EMBL" id="WWCO01000016">
    <property type="protein sequence ID" value="MYM36642.1"/>
    <property type="molecule type" value="Genomic_DNA"/>
</dbReference>
<evidence type="ECO:0000259" key="5">
    <source>
        <dbReference type="Pfam" id="PF01370"/>
    </source>
</evidence>
<evidence type="ECO:0000256" key="3">
    <source>
        <dbReference type="ARBA" id="ARBA00023027"/>
    </source>
</evidence>
<keyword evidence="7" id="KW-1185">Reference proteome</keyword>
<gene>
    <name evidence="6" type="ORF">GTP38_20125</name>
</gene>
<keyword evidence="3" id="KW-0520">NAD</keyword>
<organism evidence="6 7">
    <name type="scientific">Duganella lactea</name>
    <dbReference type="NCBI Taxonomy" id="2692173"/>
    <lineage>
        <taxon>Bacteria</taxon>
        <taxon>Pseudomonadati</taxon>
        <taxon>Pseudomonadota</taxon>
        <taxon>Betaproteobacteria</taxon>
        <taxon>Burkholderiales</taxon>
        <taxon>Oxalobacteraceae</taxon>
        <taxon>Telluria group</taxon>
        <taxon>Duganella</taxon>
    </lineage>
</organism>
<evidence type="ECO:0000313" key="7">
    <source>
        <dbReference type="Proteomes" id="UP000449678"/>
    </source>
</evidence>
<name>A0ABW9VCK0_9BURK</name>
<keyword evidence="2" id="KW-0210">Decarboxylase</keyword>
<dbReference type="PANTHER" id="PTHR43078:SF6">
    <property type="entry name" value="UDP-GLUCURONIC ACID DECARBOXYLASE 1"/>
    <property type="match status" value="1"/>
</dbReference>
<dbReference type="PANTHER" id="PTHR43078">
    <property type="entry name" value="UDP-GLUCURONIC ACID DECARBOXYLASE-RELATED"/>
    <property type="match status" value="1"/>
</dbReference>
<dbReference type="Gene3D" id="3.40.50.720">
    <property type="entry name" value="NAD(P)-binding Rossmann-like Domain"/>
    <property type="match status" value="1"/>
</dbReference>
<comment type="caution">
    <text evidence="6">The sequence shown here is derived from an EMBL/GenBank/DDBJ whole genome shotgun (WGS) entry which is preliminary data.</text>
</comment>
<dbReference type="InterPro" id="IPR036291">
    <property type="entry name" value="NAD(P)-bd_dom_sf"/>
</dbReference>
<reference evidence="6 7" key="1">
    <citation type="submission" date="2019-12" db="EMBL/GenBank/DDBJ databases">
        <title>Novel species isolated from a subtropical stream in China.</title>
        <authorList>
            <person name="Lu H."/>
        </authorList>
    </citation>
    <scope>NUCLEOTIDE SEQUENCE [LARGE SCALE GENOMIC DNA]</scope>
    <source>
        <strain evidence="6 7">FT94W</strain>
    </source>
</reference>
<dbReference type="InterPro" id="IPR001509">
    <property type="entry name" value="Epimerase_deHydtase"/>
</dbReference>